<dbReference type="PROSITE" id="PS50943">
    <property type="entry name" value="HTH_CROC1"/>
    <property type="match status" value="1"/>
</dbReference>
<dbReference type="PANTHER" id="PTHR46558">
    <property type="entry name" value="TRACRIPTIONAL REGULATORY PROTEIN-RELATED-RELATED"/>
    <property type="match status" value="1"/>
</dbReference>
<dbReference type="InterPro" id="IPR001387">
    <property type="entry name" value="Cro/C1-type_HTH"/>
</dbReference>
<dbReference type="KEGG" id="lhb:D1010_01050"/>
<evidence type="ECO:0000313" key="3">
    <source>
        <dbReference type="EMBL" id="QFR22144.1"/>
    </source>
</evidence>
<feature type="domain" description="HTH cro/C1-type" evidence="2">
    <location>
        <begin position="9"/>
        <end position="63"/>
    </location>
</feature>
<gene>
    <name evidence="3" type="ORF">D1010_01050</name>
</gene>
<protein>
    <submittedName>
        <fullName evidence="3">Helix-turn-helix domain-containing protein</fullName>
    </submittedName>
</protein>
<dbReference type="PANTHER" id="PTHR46558:SF11">
    <property type="entry name" value="HTH-TYPE TRANSCRIPTIONAL REGULATOR XRE"/>
    <property type="match status" value="1"/>
</dbReference>
<dbReference type="GO" id="GO:0003677">
    <property type="term" value="F:DNA binding"/>
    <property type="evidence" value="ECO:0007669"/>
    <property type="project" value="UniProtKB-KW"/>
</dbReference>
<dbReference type="CDD" id="cd00093">
    <property type="entry name" value="HTH_XRE"/>
    <property type="match status" value="1"/>
</dbReference>
<accession>A0A5P8M1I1</accession>
<dbReference type="Pfam" id="PF01381">
    <property type="entry name" value="HTH_3"/>
    <property type="match status" value="1"/>
</dbReference>
<proteinExistence type="predicted"/>
<dbReference type="Gene3D" id="1.10.260.40">
    <property type="entry name" value="lambda repressor-like DNA-binding domains"/>
    <property type="match status" value="1"/>
</dbReference>
<reference evidence="3 4" key="1">
    <citation type="submission" date="2019-10" db="EMBL/GenBank/DDBJ databases">
        <title>The completed genome of Lactobacillus harbinensis M1.</title>
        <authorList>
            <person name="Zheng Y."/>
        </authorList>
    </citation>
    <scope>NUCLEOTIDE SEQUENCE [LARGE SCALE GENOMIC DNA]</scope>
    <source>
        <strain evidence="3 4">M1</strain>
    </source>
</reference>
<dbReference type="SUPFAM" id="SSF47413">
    <property type="entry name" value="lambda repressor-like DNA-binding domains"/>
    <property type="match status" value="1"/>
</dbReference>
<keyword evidence="1" id="KW-0238">DNA-binding</keyword>
<dbReference type="RefSeq" id="WP_152260083.1">
    <property type="nucleotide sequence ID" value="NZ_CP045143.1"/>
</dbReference>
<evidence type="ECO:0000256" key="1">
    <source>
        <dbReference type="ARBA" id="ARBA00023125"/>
    </source>
</evidence>
<dbReference type="AlphaFoldDB" id="A0A5P8M1I1"/>
<name>A0A5P8M1I1_9LACO</name>
<sequence>MRVNIGPVLVVQRKERGITQQELADFIGVSKAAVSKWETGQTYPDITLLPALAAYFDLRIDDLLDYEPQLSAKEIRTIYGSLKAAFETDSGAEVLRKIRSFVQRYYACYPFIEQMGLLLLNHYDLLPGKTNEEKLALYVPEAQKLFVRVRENAQDVALVTQARSLEGYTLIMQNKPKEALALLGTRTPAYLPAESLIATAFQQLQQIPEAQAVYQSALAQDLSIMMSQFANYLQLLIGDPAKFAETYRRGTGVAAVFHFDQLNPVAMMNFQLSAAAGFAQQKQTDALFQALTAFVALLTRTVFPVKLHGDDYFDQIDDWLDHLDLGTQLPRDPIQVQASLRDFVLANPLLAPYQDDPRLQALQQQLKERNHEY</sequence>
<evidence type="ECO:0000313" key="4">
    <source>
        <dbReference type="Proteomes" id="UP000326779"/>
    </source>
</evidence>
<dbReference type="Proteomes" id="UP000326779">
    <property type="component" value="Chromosome"/>
</dbReference>
<dbReference type="EMBL" id="CP045143">
    <property type="protein sequence ID" value="QFR22144.1"/>
    <property type="molecule type" value="Genomic_DNA"/>
</dbReference>
<dbReference type="SMART" id="SM00530">
    <property type="entry name" value="HTH_XRE"/>
    <property type="match status" value="1"/>
</dbReference>
<evidence type="ECO:0000259" key="2">
    <source>
        <dbReference type="PROSITE" id="PS50943"/>
    </source>
</evidence>
<organism evidence="3 4">
    <name type="scientific">Schleiferilactobacillus harbinensis</name>
    <dbReference type="NCBI Taxonomy" id="304207"/>
    <lineage>
        <taxon>Bacteria</taxon>
        <taxon>Bacillati</taxon>
        <taxon>Bacillota</taxon>
        <taxon>Bacilli</taxon>
        <taxon>Lactobacillales</taxon>
        <taxon>Lactobacillaceae</taxon>
        <taxon>Schleiferilactobacillus</taxon>
    </lineage>
</organism>
<dbReference type="InterPro" id="IPR010982">
    <property type="entry name" value="Lambda_DNA-bd_dom_sf"/>
</dbReference>